<dbReference type="PANTHER" id="PTHR34136">
    <property type="match status" value="1"/>
</dbReference>
<protein>
    <submittedName>
        <fullName evidence="3">N-acetylmannosaminyltransferase</fullName>
        <ecNumber evidence="3">2.4.1.187</ecNumber>
    </submittedName>
</protein>
<name>A0A3B0SRN9_9ZZZZ</name>
<evidence type="ECO:0000313" key="3">
    <source>
        <dbReference type="EMBL" id="VAW08525.1"/>
    </source>
</evidence>
<dbReference type="EC" id="2.4.1.187" evidence="3"/>
<dbReference type="InterPro" id="IPR004629">
    <property type="entry name" value="WecG_TagA_CpsF"/>
</dbReference>
<keyword evidence="1 3" id="KW-0328">Glycosyltransferase</keyword>
<gene>
    <name evidence="3" type="ORF">MNBD_ACTINO02-3001</name>
</gene>
<sequence length="288" mass="31480">MLLWFRCGRADAGILEPPVVGSVKVNLVSETTALPNKITVISAGISTTSLEEVAGLIVDPPPEGLTVAVSNVQAVMMTRSDKEYAAAHAASSIATSDGVPLVWALRKLGQPDQSRVEGFQITSRAIELGLAKNRRHFFYGASQETLDLLQEKLKQRYPEIEIAGAYSPPFGPLTDGTVADVVTRVTESGANILWIGLGLPKQDVLMVRVHPELPGVSIGAIGAVFDWFAGNVSKAPEWMQKAGLEWLYRLSKEPRRLWRRYIYNNPAYLILLGKQLLLAKFKKTKVGT</sequence>
<dbReference type="AlphaFoldDB" id="A0A3B0SRN9"/>
<accession>A0A3B0SRN9</accession>
<dbReference type="EMBL" id="UOEK01000469">
    <property type="protein sequence ID" value="VAW08525.1"/>
    <property type="molecule type" value="Genomic_DNA"/>
</dbReference>
<reference evidence="3" key="1">
    <citation type="submission" date="2018-06" db="EMBL/GenBank/DDBJ databases">
        <authorList>
            <person name="Zhirakovskaya E."/>
        </authorList>
    </citation>
    <scope>NUCLEOTIDE SEQUENCE</scope>
</reference>
<dbReference type="Pfam" id="PF03808">
    <property type="entry name" value="Glyco_tran_WecG"/>
    <property type="match status" value="1"/>
</dbReference>
<dbReference type="PANTHER" id="PTHR34136:SF1">
    <property type="entry name" value="UDP-N-ACETYL-D-MANNOSAMINURONIC ACID TRANSFERASE"/>
    <property type="match status" value="1"/>
</dbReference>
<evidence type="ECO:0000256" key="1">
    <source>
        <dbReference type="ARBA" id="ARBA00022676"/>
    </source>
</evidence>
<keyword evidence="2 3" id="KW-0808">Transferase</keyword>
<dbReference type="NCBIfam" id="TIGR00696">
    <property type="entry name" value="wecG_tagA_cpsF"/>
    <property type="match status" value="1"/>
</dbReference>
<proteinExistence type="predicted"/>
<dbReference type="GO" id="GO:0047244">
    <property type="term" value="F:N-acetylglucosaminyldiphosphoundecaprenol N-acetyl-beta-D-mannosaminyltransferase activity"/>
    <property type="evidence" value="ECO:0007669"/>
    <property type="project" value="UniProtKB-EC"/>
</dbReference>
<organism evidence="3">
    <name type="scientific">hydrothermal vent metagenome</name>
    <dbReference type="NCBI Taxonomy" id="652676"/>
    <lineage>
        <taxon>unclassified sequences</taxon>
        <taxon>metagenomes</taxon>
        <taxon>ecological metagenomes</taxon>
    </lineage>
</organism>
<evidence type="ECO:0000256" key="2">
    <source>
        <dbReference type="ARBA" id="ARBA00022679"/>
    </source>
</evidence>
<dbReference type="CDD" id="cd06533">
    <property type="entry name" value="Glyco_transf_WecG_TagA"/>
    <property type="match status" value="1"/>
</dbReference>